<dbReference type="AlphaFoldDB" id="A0A6P1NYR4"/>
<organism evidence="1 2">
    <name type="scientific">Nibribacter ruber</name>
    <dbReference type="NCBI Taxonomy" id="2698458"/>
    <lineage>
        <taxon>Bacteria</taxon>
        <taxon>Pseudomonadati</taxon>
        <taxon>Bacteroidota</taxon>
        <taxon>Cytophagia</taxon>
        <taxon>Cytophagales</taxon>
        <taxon>Hymenobacteraceae</taxon>
        <taxon>Nibribacter</taxon>
    </lineage>
</organism>
<evidence type="ECO:0000313" key="1">
    <source>
        <dbReference type="EMBL" id="QHL87554.1"/>
    </source>
</evidence>
<evidence type="ECO:0000313" key="2">
    <source>
        <dbReference type="Proteomes" id="UP000464214"/>
    </source>
</evidence>
<name>A0A6P1NYR4_9BACT</name>
<keyword evidence="2" id="KW-1185">Reference proteome</keyword>
<dbReference type="EMBL" id="CP047897">
    <property type="protein sequence ID" value="QHL87554.1"/>
    <property type="molecule type" value="Genomic_DNA"/>
</dbReference>
<gene>
    <name evidence="1" type="ORF">GU926_08930</name>
</gene>
<dbReference type="Proteomes" id="UP000464214">
    <property type="component" value="Chromosome"/>
</dbReference>
<sequence>MDNSFSFNEDKYDFSSILSTIEKHYYLEKGEEEDDALLADEKAHNLECLIYDSVFNPKNYKLKWGEFEKHLRQEFGKKIHLLAYRNDPSFQGYISLSNQKGKNFRWTKELRFYISLLGPYYTIFGLDMTQITLERASTWGEPEGVKCQTFSSFQAITVSPEFEYRETFLLLKQKIAGWFPDYKFVPYEINREQIAGVKVDPDRIDDRIKSSVHNALFGSLIDIEIPIRGDVEYGYHEWLREKVPSEEELENVKLLEVHLSQNRTEGNLSTTSLYKVWKFKALSELPDSSQKNFGGMISFPSFEILDFTDT</sequence>
<protein>
    <submittedName>
        <fullName evidence="1">Uncharacterized protein</fullName>
    </submittedName>
</protein>
<dbReference type="KEGG" id="nib:GU926_08930"/>
<dbReference type="RefSeq" id="WP_160691071.1">
    <property type="nucleotide sequence ID" value="NZ_CP047897.1"/>
</dbReference>
<accession>A0A6P1NYR4</accession>
<proteinExistence type="predicted"/>
<reference evidence="1 2" key="1">
    <citation type="submission" date="2020-01" db="EMBL/GenBank/DDBJ databases">
        <authorList>
            <person name="Kim M."/>
        </authorList>
    </citation>
    <scope>NUCLEOTIDE SEQUENCE [LARGE SCALE GENOMIC DNA]</scope>
    <source>
        <strain evidence="1 2">BT10</strain>
    </source>
</reference>